<evidence type="ECO:0000313" key="2">
    <source>
        <dbReference type="Proteomes" id="UP001595698"/>
    </source>
</evidence>
<name>A0ABV8EWC5_9ACTN</name>
<dbReference type="EMBL" id="JBHSBC010000010">
    <property type="protein sequence ID" value="MFC3980698.1"/>
    <property type="molecule type" value="Genomic_DNA"/>
</dbReference>
<accession>A0ABV8EWC5</accession>
<dbReference type="Proteomes" id="UP001595698">
    <property type="component" value="Unassembled WGS sequence"/>
</dbReference>
<reference evidence="2" key="1">
    <citation type="journal article" date="2019" name="Int. J. Syst. Evol. Microbiol.">
        <title>The Global Catalogue of Microorganisms (GCM) 10K type strain sequencing project: providing services to taxonomists for standard genome sequencing and annotation.</title>
        <authorList>
            <consortium name="The Broad Institute Genomics Platform"/>
            <consortium name="The Broad Institute Genome Sequencing Center for Infectious Disease"/>
            <person name="Wu L."/>
            <person name="Ma J."/>
        </authorList>
    </citation>
    <scope>NUCLEOTIDE SEQUENCE [LARGE SCALE GENOMIC DNA]</scope>
    <source>
        <strain evidence="2">TBRC 7912</strain>
    </source>
</reference>
<dbReference type="RefSeq" id="WP_362784097.1">
    <property type="nucleotide sequence ID" value="NZ_JBHSBC010000010.1"/>
</dbReference>
<gene>
    <name evidence="1" type="ORF">ACFOYY_11230</name>
</gene>
<comment type="caution">
    <text evidence="1">The sequence shown here is derived from an EMBL/GenBank/DDBJ whole genome shotgun (WGS) entry which is preliminary data.</text>
</comment>
<proteinExistence type="predicted"/>
<organism evidence="1 2">
    <name type="scientific">Streptosporangium jomthongense</name>
    <dbReference type="NCBI Taxonomy" id="1193683"/>
    <lineage>
        <taxon>Bacteria</taxon>
        <taxon>Bacillati</taxon>
        <taxon>Actinomycetota</taxon>
        <taxon>Actinomycetes</taxon>
        <taxon>Streptosporangiales</taxon>
        <taxon>Streptosporangiaceae</taxon>
        <taxon>Streptosporangium</taxon>
    </lineage>
</organism>
<protein>
    <submittedName>
        <fullName evidence="1">Uncharacterized protein</fullName>
    </submittedName>
</protein>
<sequence length="150" mass="16641">MPIAFHYADDTERGHAEKLAATRHRLLNEGTSHPAWEELTDGERERAATEAAWYLRAGRRAGLYDRNVAPPVTSMARGADGRPISRDDHEAQLRAWIEKNGTGERLALLDRAELSVVTALLNELCGALPKERLGQFAREMAVKLNDRGGV</sequence>
<keyword evidence="2" id="KW-1185">Reference proteome</keyword>
<evidence type="ECO:0000313" key="1">
    <source>
        <dbReference type="EMBL" id="MFC3980698.1"/>
    </source>
</evidence>